<organism evidence="1">
    <name type="scientific">Anguilla anguilla</name>
    <name type="common">European freshwater eel</name>
    <name type="synonym">Muraena anguilla</name>
    <dbReference type="NCBI Taxonomy" id="7936"/>
    <lineage>
        <taxon>Eukaryota</taxon>
        <taxon>Metazoa</taxon>
        <taxon>Chordata</taxon>
        <taxon>Craniata</taxon>
        <taxon>Vertebrata</taxon>
        <taxon>Euteleostomi</taxon>
        <taxon>Actinopterygii</taxon>
        <taxon>Neopterygii</taxon>
        <taxon>Teleostei</taxon>
        <taxon>Anguilliformes</taxon>
        <taxon>Anguillidae</taxon>
        <taxon>Anguilla</taxon>
    </lineage>
</organism>
<sequence>MMSPARSPSLT</sequence>
<evidence type="ECO:0000313" key="1">
    <source>
        <dbReference type="EMBL" id="JAH81316.1"/>
    </source>
</evidence>
<reference evidence="1" key="1">
    <citation type="submission" date="2014-11" db="EMBL/GenBank/DDBJ databases">
        <authorList>
            <person name="Amaro Gonzalez C."/>
        </authorList>
    </citation>
    <scope>NUCLEOTIDE SEQUENCE</scope>
</reference>
<reference evidence="1" key="2">
    <citation type="journal article" date="2015" name="Fish Shellfish Immunol.">
        <title>Early steps in the European eel (Anguilla anguilla)-Vibrio vulnificus interaction in the gills: Role of the RtxA13 toxin.</title>
        <authorList>
            <person name="Callol A."/>
            <person name="Pajuelo D."/>
            <person name="Ebbesson L."/>
            <person name="Teles M."/>
            <person name="MacKenzie S."/>
            <person name="Amaro C."/>
        </authorList>
    </citation>
    <scope>NUCLEOTIDE SEQUENCE</scope>
</reference>
<proteinExistence type="predicted"/>
<protein>
    <submittedName>
        <fullName evidence="1">Uncharacterized protein</fullName>
    </submittedName>
</protein>
<dbReference type="EMBL" id="GBXM01027261">
    <property type="protein sequence ID" value="JAH81316.1"/>
    <property type="molecule type" value="Transcribed_RNA"/>
</dbReference>
<name>A0A0E9VTF0_ANGAN</name>
<accession>A0A0E9VTF0</accession>